<dbReference type="InterPro" id="IPR003730">
    <property type="entry name" value="Cu_polyphenol_OxRdtase"/>
</dbReference>
<dbReference type="Gene3D" id="3.60.140.10">
    <property type="entry name" value="CNF1/YfiH-like putative cysteine hydrolases"/>
    <property type="match status" value="1"/>
</dbReference>
<evidence type="ECO:0000313" key="13">
    <source>
        <dbReference type="Proteomes" id="UP000287601"/>
    </source>
</evidence>
<evidence type="ECO:0000256" key="9">
    <source>
        <dbReference type="ARBA" id="ARBA00048968"/>
    </source>
</evidence>
<dbReference type="Proteomes" id="UP000287601">
    <property type="component" value="Chromosome"/>
</dbReference>
<comment type="catalytic activity">
    <reaction evidence="8">
        <text>adenosine + H2O + H(+) = inosine + NH4(+)</text>
        <dbReference type="Rhea" id="RHEA:24408"/>
        <dbReference type="ChEBI" id="CHEBI:15377"/>
        <dbReference type="ChEBI" id="CHEBI:15378"/>
        <dbReference type="ChEBI" id="CHEBI:16335"/>
        <dbReference type="ChEBI" id="CHEBI:17596"/>
        <dbReference type="ChEBI" id="CHEBI:28938"/>
        <dbReference type="EC" id="3.5.4.4"/>
    </reaction>
    <physiologicalReaction direction="left-to-right" evidence="8">
        <dbReference type="Rhea" id="RHEA:24409"/>
    </physiologicalReaction>
</comment>
<dbReference type="AlphaFoldDB" id="A0A410PWU9"/>
<dbReference type="GO" id="GO:0005507">
    <property type="term" value="F:copper ion binding"/>
    <property type="evidence" value="ECO:0007669"/>
    <property type="project" value="TreeGrafter"/>
</dbReference>
<comment type="catalytic activity">
    <reaction evidence="10">
        <text>S-methyl-5'-thioadenosine + phosphate = 5-(methylsulfanyl)-alpha-D-ribose 1-phosphate + adenine</text>
        <dbReference type="Rhea" id="RHEA:11852"/>
        <dbReference type="ChEBI" id="CHEBI:16708"/>
        <dbReference type="ChEBI" id="CHEBI:17509"/>
        <dbReference type="ChEBI" id="CHEBI:43474"/>
        <dbReference type="ChEBI" id="CHEBI:58533"/>
        <dbReference type="EC" id="2.4.2.28"/>
    </reaction>
    <physiologicalReaction direction="left-to-right" evidence="10">
        <dbReference type="Rhea" id="RHEA:11853"/>
    </physiologicalReaction>
</comment>
<evidence type="ECO:0000256" key="10">
    <source>
        <dbReference type="ARBA" id="ARBA00049893"/>
    </source>
</evidence>
<evidence type="ECO:0000256" key="3">
    <source>
        <dbReference type="ARBA" id="ARBA00007353"/>
    </source>
</evidence>
<gene>
    <name evidence="12" type="primary">pgeF</name>
    <name evidence="12" type="ORF">EQM06_09240</name>
</gene>
<dbReference type="InterPro" id="IPR038371">
    <property type="entry name" value="Cu_polyphenol_OxRdtase_sf"/>
</dbReference>
<evidence type="ECO:0000256" key="11">
    <source>
        <dbReference type="RuleBase" id="RU361274"/>
    </source>
</evidence>
<accession>A0A410PWU9</accession>
<name>A0A410PWU9_9FIRM</name>
<evidence type="ECO:0000256" key="4">
    <source>
        <dbReference type="ARBA" id="ARBA00022679"/>
    </source>
</evidence>
<evidence type="ECO:0000256" key="1">
    <source>
        <dbReference type="ARBA" id="ARBA00000553"/>
    </source>
</evidence>
<reference evidence="12 13" key="1">
    <citation type="submission" date="2019-01" db="EMBL/GenBank/DDBJ databases">
        <title>Draft genomes of a novel of Aminipila strains.</title>
        <authorList>
            <person name="Ma S."/>
        </authorList>
    </citation>
    <scope>NUCLEOTIDE SEQUENCE [LARGE SCALE GENOMIC DNA]</scope>
    <source>
        <strain evidence="13">JN-39</strain>
    </source>
</reference>
<dbReference type="NCBIfam" id="TIGR00726">
    <property type="entry name" value="peptidoglycan editing factor PgeF"/>
    <property type="match status" value="1"/>
</dbReference>
<evidence type="ECO:0000256" key="2">
    <source>
        <dbReference type="ARBA" id="ARBA00003215"/>
    </source>
</evidence>
<evidence type="ECO:0000256" key="6">
    <source>
        <dbReference type="ARBA" id="ARBA00022801"/>
    </source>
</evidence>
<keyword evidence="4" id="KW-0808">Transferase</keyword>
<dbReference type="OrthoDB" id="4279at2"/>
<comment type="catalytic activity">
    <reaction evidence="1">
        <text>inosine + phosphate = alpha-D-ribose 1-phosphate + hypoxanthine</text>
        <dbReference type="Rhea" id="RHEA:27646"/>
        <dbReference type="ChEBI" id="CHEBI:17368"/>
        <dbReference type="ChEBI" id="CHEBI:17596"/>
        <dbReference type="ChEBI" id="CHEBI:43474"/>
        <dbReference type="ChEBI" id="CHEBI:57720"/>
        <dbReference type="EC" id="2.4.2.1"/>
    </reaction>
    <physiologicalReaction direction="left-to-right" evidence="1">
        <dbReference type="Rhea" id="RHEA:27647"/>
    </physiologicalReaction>
</comment>
<dbReference type="GO" id="GO:0016787">
    <property type="term" value="F:hydrolase activity"/>
    <property type="evidence" value="ECO:0007669"/>
    <property type="project" value="UniProtKB-KW"/>
</dbReference>
<comment type="similarity">
    <text evidence="3 11">Belongs to the purine nucleoside phosphorylase YfiH/LACC1 family.</text>
</comment>
<keyword evidence="5" id="KW-0479">Metal-binding</keyword>
<proteinExistence type="inferred from homology"/>
<organism evidence="12 13">
    <name type="scientific">Aminipila luticellarii</name>
    <dbReference type="NCBI Taxonomy" id="2507160"/>
    <lineage>
        <taxon>Bacteria</taxon>
        <taxon>Bacillati</taxon>
        <taxon>Bacillota</taxon>
        <taxon>Clostridia</taxon>
        <taxon>Peptostreptococcales</taxon>
        <taxon>Anaerovoracaceae</taxon>
        <taxon>Aminipila</taxon>
    </lineage>
</organism>
<keyword evidence="7" id="KW-0862">Zinc</keyword>
<comment type="catalytic activity">
    <reaction evidence="9">
        <text>adenosine + phosphate = alpha-D-ribose 1-phosphate + adenine</text>
        <dbReference type="Rhea" id="RHEA:27642"/>
        <dbReference type="ChEBI" id="CHEBI:16335"/>
        <dbReference type="ChEBI" id="CHEBI:16708"/>
        <dbReference type="ChEBI" id="CHEBI:43474"/>
        <dbReference type="ChEBI" id="CHEBI:57720"/>
        <dbReference type="EC" id="2.4.2.1"/>
    </reaction>
    <physiologicalReaction direction="left-to-right" evidence="9">
        <dbReference type="Rhea" id="RHEA:27643"/>
    </physiologicalReaction>
</comment>
<dbReference type="RefSeq" id="WP_128746143.1">
    <property type="nucleotide sequence ID" value="NZ_CP035281.1"/>
</dbReference>
<sequence>MSTLYLPIFEEKEGVRAFFSTKAGASLQSPYYNKKVLEELSLQNCRLVWPEQVHQTHIEVIRESAESREPVRAAKTDGIITNNPDILLTTVHADCLAVFFYDKKKKAIGLVHAGWRGTVGGIVVKAVKQMESEYGSKPEDIAAFISPGISKCCFETGEEVYDLFLENWKWADAFAEKKGSKYYIDLKGINERQLLEAGVREIQVSGYCTCCRPEMFCSYRREQGTKMRMGAGICLSR</sequence>
<dbReference type="KEGG" id="amij:EQM06_09240"/>
<dbReference type="Pfam" id="PF02578">
    <property type="entry name" value="Cu-oxidase_4"/>
    <property type="match status" value="1"/>
</dbReference>
<evidence type="ECO:0000256" key="7">
    <source>
        <dbReference type="ARBA" id="ARBA00022833"/>
    </source>
</evidence>
<keyword evidence="6" id="KW-0378">Hydrolase</keyword>
<dbReference type="InterPro" id="IPR011324">
    <property type="entry name" value="Cytotoxic_necrot_fac-like_cat"/>
</dbReference>
<evidence type="ECO:0000256" key="5">
    <source>
        <dbReference type="ARBA" id="ARBA00022723"/>
    </source>
</evidence>
<keyword evidence="13" id="KW-1185">Reference proteome</keyword>
<evidence type="ECO:0000313" key="12">
    <source>
        <dbReference type="EMBL" id="QAT43385.1"/>
    </source>
</evidence>
<dbReference type="CDD" id="cd16833">
    <property type="entry name" value="YfiH"/>
    <property type="match status" value="1"/>
</dbReference>
<dbReference type="PANTHER" id="PTHR30616">
    <property type="entry name" value="UNCHARACTERIZED PROTEIN YFIH"/>
    <property type="match status" value="1"/>
</dbReference>
<comment type="function">
    <text evidence="2">Purine nucleoside enzyme that catalyzes the phosphorolysis of adenosine and inosine nucleosides, yielding D-ribose 1-phosphate and the respective free bases, adenine and hypoxanthine. Also catalyzes the phosphorolysis of S-methyl-5'-thioadenosine into adenine and S-methyl-5-thio-alpha-D-ribose 1-phosphate. Also has adenosine deaminase activity.</text>
</comment>
<dbReference type="GO" id="GO:0017061">
    <property type="term" value="F:S-methyl-5-thioadenosine phosphorylase activity"/>
    <property type="evidence" value="ECO:0007669"/>
    <property type="project" value="UniProtKB-EC"/>
</dbReference>
<dbReference type="SUPFAM" id="SSF64438">
    <property type="entry name" value="CNF1/YfiH-like putative cysteine hydrolases"/>
    <property type="match status" value="1"/>
</dbReference>
<protein>
    <recommendedName>
        <fullName evidence="11">Purine nucleoside phosphorylase</fullName>
    </recommendedName>
</protein>
<evidence type="ECO:0000256" key="8">
    <source>
        <dbReference type="ARBA" id="ARBA00047989"/>
    </source>
</evidence>
<dbReference type="EMBL" id="CP035281">
    <property type="protein sequence ID" value="QAT43385.1"/>
    <property type="molecule type" value="Genomic_DNA"/>
</dbReference>
<dbReference type="PANTHER" id="PTHR30616:SF2">
    <property type="entry name" value="PURINE NUCLEOSIDE PHOSPHORYLASE LACC1"/>
    <property type="match status" value="1"/>
</dbReference>